<feature type="compositionally biased region" description="Acidic residues" evidence="1">
    <location>
        <begin position="200"/>
        <end position="211"/>
    </location>
</feature>
<feature type="compositionally biased region" description="Polar residues" evidence="1">
    <location>
        <begin position="1"/>
        <end position="29"/>
    </location>
</feature>
<dbReference type="EMBL" id="KI894009">
    <property type="protein sequence ID" value="OCF51119.1"/>
    <property type="molecule type" value="Genomic_DNA"/>
</dbReference>
<feature type="region of interest" description="Disordered" evidence="1">
    <location>
        <begin position="164"/>
        <end position="211"/>
    </location>
</feature>
<evidence type="ECO:0000313" key="4">
    <source>
        <dbReference type="Proteomes" id="UP000094020"/>
    </source>
</evidence>
<feature type="compositionally biased region" description="Polar residues" evidence="1">
    <location>
        <begin position="164"/>
        <end position="184"/>
    </location>
</feature>
<reference evidence="3" key="4">
    <citation type="submission" date="2024-02" db="EMBL/GenBank/DDBJ databases">
        <title>Comparative genomics of Cryptococcus and Kwoniella reveals pathogenesis evolution and contrasting modes of karyotype evolution via chromosome fusion or intercentromeric recombination.</title>
        <authorList>
            <person name="Coelho M.A."/>
            <person name="David-Palma M."/>
            <person name="Shea T."/>
            <person name="Bowers K."/>
            <person name="McGinley-Smith S."/>
            <person name="Mohammad A.W."/>
            <person name="Gnirke A."/>
            <person name="Yurkov A.M."/>
            <person name="Nowrousian M."/>
            <person name="Sun S."/>
            <person name="Cuomo C.A."/>
            <person name="Heitman J."/>
        </authorList>
    </citation>
    <scope>NUCLEOTIDE SEQUENCE</scope>
    <source>
        <strain evidence="3">CBS 10737</strain>
    </source>
</reference>
<dbReference type="RefSeq" id="XP_019012338.1">
    <property type="nucleotide sequence ID" value="XM_019154935.1"/>
</dbReference>
<protein>
    <submittedName>
        <fullName evidence="2">Uncharacterized protein</fullName>
    </submittedName>
</protein>
<reference evidence="3" key="2">
    <citation type="submission" date="2013-07" db="EMBL/GenBank/DDBJ databases">
        <authorList>
            <consortium name="The Broad Institute Genome Sequencing Platform"/>
            <person name="Cuomo C."/>
            <person name="Litvintseva A."/>
            <person name="Chen Y."/>
            <person name="Heitman J."/>
            <person name="Sun S."/>
            <person name="Springer D."/>
            <person name="Dromer F."/>
            <person name="Young S.K."/>
            <person name="Zeng Q."/>
            <person name="Gargeya S."/>
            <person name="Fitzgerald M."/>
            <person name="Abouelleil A."/>
            <person name="Alvarado L."/>
            <person name="Berlin A.M."/>
            <person name="Chapman S.B."/>
            <person name="Dewar J."/>
            <person name="Goldberg J."/>
            <person name="Griggs A."/>
            <person name="Gujja S."/>
            <person name="Hansen M."/>
            <person name="Howarth C."/>
            <person name="Imamovic A."/>
            <person name="Larimer J."/>
            <person name="McCowan C."/>
            <person name="Murphy C."/>
            <person name="Pearson M."/>
            <person name="Priest M."/>
            <person name="Roberts A."/>
            <person name="Saif S."/>
            <person name="Shea T."/>
            <person name="Sykes S."/>
            <person name="Wortman J."/>
            <person name="Nusbaum C."/>
            <person name="Birren B."/>
        </authorList>
    </citation>
    <scope>NUCLEOTIDE SEQUENCE</scope>
    <source>
        <strain evidence="3">CBS 10737</strain>
    </source>
</reference>
<feature type="region of interest" description="Disordered" evidence="1">
    <location>
        <begin position="107"/>
        <end position="150"/>
    </location>
</feature>
<reference evidence="2" key="1">
    <citation type="submission" date="2013-07" db="EMBL/GenBank/DDBJ databases">
        <title>The Genome Sequence of Cryptococcus pinus CBS10737.</title>
        <authorList>
            <consortium name="The Broad Institute Genome Sequencing Platform"/>
            <person name="Cuomo C."/>
            <person name="Litvintseva A."/>
            <person name="Chen Y."/>
            <person name="Heitman J."/>
            <person name="Sun S."/>
            <person name="Springer D."/>
            <person name="Dromer F."/>
            <person name="Young S.K."/>
            <person name="Zeng Q."/>
            <person name="Gargeya S."/>
            <person name="Fitzgerald M."/>
            <person name="Abouelleil A."/>
            <person name="Alvarado L."/>
            <person name="Berlin A.M."/>
            <person name="Chapman S.B."/>
            <person name="Dewar J."/>
            <person name="Goldberg J."/>
            <person name="Griggs A."/>
            <person name="Gujja S."/>
            <person name="Hansen M."/>
            <person name="Howarth C."/>
            <person name="Imamovic A."/>
            <person name="Larimer J."/>
            <person name="McCowan C."/>
            <person name="Murphy C."/>
            <person name="Pearson M."/>
            <person name="Priest M."/>
            <person name="Roberts A."/>
            <person name="Saif S."/>
            <person name="Shea T."/>
            <person name="Sykes S."/>
            <person name="Wortman J."/>
            <person name="Nusbaum C."/>
            <person name="Birren B."/>
        </authorList>
    </citation>
    <scope>NUCLEOTIDE SEQUENCE [LARGE SCALE GENOMIC DNA]</scope>
    <source>
        <strain evidence="2">CBS 10737</strain>
    </source>
</reference>
<accession>A0A1B9I6N1</accession>
<dbReference type="EMBL" id="CP144521">
    <property type="protein sequence ID" value="WWC68895.1"/>
    <property type="molecule type" value="Genomic_DNA"/>
</dbReference>
<reference evidence="2" key="3">
    <citation type="submission" date="2016-07" db="EMBL/GenBank/DDBJ databases">
        <title>Evolution of pathogenesis and genome organization in the Tremellales.</title>
        <authorList>
            <person name="Cuomo C."/>
            <person name="Litvintseva A."/>
            <person name="Heitman J."/>
            <person name="Chen Y."/>
            <person name="Sun S."/>
            <person name="Springer D."/>
            <person name="Dromer F."/>
            <person name="Young S."/>
            <person name="Zeng Q."/>
            <person name="Chapman S."/>
            <person name="Gujja S."/>
            <person name="Saif S."/>
            <person name="Birren B."/>
        </authorList>
    </citation>
    <scope>NUCLEOTIDE SEQUENCE</scope>
    <source>
        <strain evidence="2">CBS 10737</strain>
    </source>
</reference>
<name>A0A1B9I6N1_9TREE</name>
<dbReference type="KEGG" id="kpin:30171554"/>
<dbReference type="AlphaFoldDB" id="A0A1B9I6N1"/>
<dbReference type="GeneID" id="30171554"/>
<proteinExistence type="predicted"/>
<feature type="compositionally biased region" description="Basic and acidic residues" evidence="1">
    <location>
        <begin position="45"/>
        <end position="82"/>
    </location>
</feature>
<evidence type="ECO:0000313" key="2">
    <source>
        <dbReference type="EMBL" id="OCF51119.1"/>
    </source>
</evidence>
<gene>
    <name evidence="2" type="ORF">I206_03185</name>
    <name evidence="3" type="ORF">I206_102831</name>
</gene>
<evidence type="ECO:0000313" key="3">
    <source>
        <dbReference type="EMBL" id="WWC68895.1"/>
    </source>
</evidence>
<feature type="compositionally biased region" description="Polar residues" evidence="1">
    <location>
        <begin position="119"/>
        <end position="150"/>
    </location>
</feature>
<feature type="region of interest" description="Disordered" evidence="1">
    <location>
        <begin position="1"/>
        <end position="95"/>
    </location>
</feature>
<evidence type="ECO:0000256" key="1">
    <source>
        <dbReference type="SAM" id="MobiDB-lite"/>
    </source>
</evidence>
<sequence>MSSSSQRPNPKSPTNSKSNQGYIQPASQRNMDDLKFKATFPLGQREAELVRPDDVTIEAGHKQRPEGYESDGSRCPEDKVQSDDDDSSPCHSEYDFDYEAHVSDATGSKIKQLPMKTDLTGSSFVGPQSKDQANYLHQDQPPNKSSSVDDISNEMMLISTQGRFAQASRQVSNPSNRRQRSLWTRATHIDPDKITAQVYDDGEETEFEEDE</sequence>
<dbReference type="Proteomes" id="UP000094020">
    <property type="component" value="Chromosome 3"/>
</dbReference>
<keyword evidence="4" id="KW-1185">Reference proteome</keyword>
<organism evidence="2">
    <name type="scientific">Kwoniella pini CBS 10737</name>
    <dbReference type="NCBI Taxonomy" id="1296096"/>
    <lineage>
        <taxon>Eukaryota</taxon>
        <taxon>Fungi</taxon>
        <taxon>Dikarya</taxon>
        <taxon>Basidiomycota</taxon>
        <taxon>Agaricomycotina</taxon>
        <taxon>Tremellomycetes</taxon>
        <taxon>Tremellales</taxon>
        <taxon>Cryptococcaceae</taxon>
        <taxon>Kwoniella</taxon>
    </lineage>
</organism>